<proteinExistence type="predicted"/>
<dbReference type="RefSeq" id="WP_067874059.1">
    <property type="nucleotide sequence ID" value="NZ_CP013979.1"/>
</dbReference>
<reference evidence="1 2" key="1">
    <citation type="journal article" date="2016" name="Int. J. Syst. Evol. Microbiol.">
        <title>Agromyces aureus sp. nov., isolated from the rhizosphere of Salix caprea L. grown in a heavy-metal-contaminated soil.</title>
        <authorList>
            <person name="Corretto E."/>
            <person name="Antonielli L."/>
            <person name="Sessitsch A."/>
            <person name="Compant S."/>
            <person name="Gorfer M."/>
            <person name="Kuffner M."/>
            <person name="Brader G."/>
        </authorList>
    </citation>
    <scope>NUCLEOTIDE SEQUENCE [LARGE SCALE GENOMIC DNA]</scope>
    <source>
        <strain evidence="1 2">AR33</strain>
    </source>
</reference>
<sequence length="90" mass="10347">MSAVLEGPHYQRMQHLSGLPPIGLWWPMLEPVLRQEILDDPHARLRIVVVRRIFELCDLDPIRPPRAGVHLTENEQAYIAGWSHSIGRGH</sequence>
<keyword evidence="2" id="KW-1185">Reference proteome</keyword>
<dbReference type="KEGG" id="agy:ATC03_05340"/>
<accession>A0A191WDC9</accession>
<evidence type="ECO:0000313" key="1">
    <source>
        <dbReference type="EMBL" id="ANJ26232.1"/>
    </source>
</evidence>
<dbReference type="Proteomes" id="UP000078437">
    <property type="component" value="Chromosome"/>
</dbReference>
<organism evidence="1 2">
    <name type="scientific">Agromyces aureus</name>
    <dbReference type="NCBI Taxonomy" id="453304"/>
    <lineage>
        <taxon>Bacteria</taxon>
        <taxon>Bacillati</taxon>
        <taxon>Actinomycetota</taxon>
        <taxon>Actinomycetes</taxon>
        <taxon>Micrococcales</taxon>
        <taxon>Microbacteriaceae</taxon>
        <taxon>Agromyces</taxon>
    </lineage>
</organism>
<reference evidence="2" key="2">
    <citation type="submission" date="2016-01" db="EMBL/GenBank/DDBJ databases">
        <title>Complete genome sequence of Agromyces aureus AR33T and comparison with related organisms.</title>
        <authorList>
            <person name="Corretto E."/>
            <person name="Antonielli L."/>
            <person name="Sessitsch A."/>
            <person name="Brader G."/>
        </authorList>
    </citation>
    <scope>NUCLEOTIDE SEQUENCE [LARGE SCALE GENOMIC DNA]</scope>
    <source>
        <strain evidence="2">AR33</strain>
    </source>
</reference>
<gene>
    <name evidence="1" type="ORF">ATC03_05340</name>
</gene>
<protein>
    <submittedName>
        <fullName evidence="1">Uncharacterized protein</fullName>
    </submittedName>
</protein>
<name>A0A191WDC9_9MICO</name>
<evidence type="ECO:0000313" key="2">
    <source>
        <dbReference type="Proteomes" id="UP000078437"/>
    </source>
</evidence>
<dbReference type="OrthoDB" id="5007282at2"/>
<dbReference type="AlphaFoldDB" id="A0A191WDC9"/>
<dbReference type="EMBL" id="CP013979">
    <property type="protein sequence ID" value="ANJ26232.1"/>
    <property type="molecule type" value="Genomic_DNA"/>
</dbReference>